<dbReference type="Proteomes" id="UP001218218">
    <property type="component" value="Unassembled WGS sequence"/>
</dbReference>
<sequence>MTEQRKAQGLVGVSFEPGPDFGEDDLTGEMHQRFQKWTVSGRLKVDWCYDNARQVATALYKATDSQAPTLLALYDDVVTRILSEPKEYDTANGSAPGSETLTGNNLNLSALSRRTYTLLSTIVDPETRAEDLPGKYLLSASFEITPENEDDFNKWYDEEHMALVARIPGWKRGRRYKLVGHKQLEGGSLVEQPVPAEYLALHELGNGDFAHSAEIRHARSTEWAQRVIGAARRREVRAFRLHRVLMNLQEREGEA</sequence>
<gene>
    <name evidence="1" type="ORF">DFH08DRAFT_797253</name>
</gene>
<dbReference type="EMBL" id="JARIHO010000002">
    <property type="protein sequence ID" value="KAJ7366251.1"/>
    <property type="molecule type" value="Genomic_DNA"/>
</dbReference>
<organism evidence="1 2">
    <name type="scientific">Mycena albidolilacea</name>
    <dbReference type="NCBI Taxonomy" id="1033008"/>
    <lineage>
        <taxon>Eukaryota</taxon>
        <taxon>Fungi</taxon>
        <taxon>Dikarya</taxon>
        <taxon>Basidiomycota</taxon>
        <taxon>Agaricomycotina</taxon>
        <taxon>Agaricomycetes</taxon>
        <taxon>Agaricomycetidae</taxon>
        <taxon>Agaricales</taxon>
        <taxon>Marasmiineae</taxon>
        <taxon>Mycenaceae</taxon>
        <taxon>Mycena</taxon>
    </lineage>
</organism>
<accession>A0AAD7AQN5</accession>
<evidence type="ECO:0000313" key="2">
    <source>
        <dbReference type="Proteomes" id="UP001218218"/>
    </source>
</evidence>
<comment type="caution">
    <text evidence="1">The sequence shown here is derived from an EMBL/GenBank/DDBJ whole genome shotgun (WGS) entry which is preliminary data.</text>
</comment>
<dbReference type="Gene3D" id="3.30.70.100">
    <property type="match status" value="1"/>
</dbReference>
<dbReference type="SUPFAM" id="SSF54909">
    <property type="entry name" value="Dimeric alpha+beta barrel"/>
    <property type="match status" value="1"/>
</dbReference>
<reference evidence="1" key="1">
    <citation type="submission" date="2023-03" db="EMBL/GenBank/DDBJ databases">
        <title>Massive genome expansion in bonnet fungi (Mycena s.s.) driven by repeated elements and novel gene families across ecological guilds.</title>
        <authorList>
            <consortium name="Lawrence Berkeley National Laboratory"/>
            <person name="Harder C.B."/>
            <person name="Miyauchi S."/>
            <person name="Viragh M."/>
            <person name="Kuo A."/>
            <person name="Thoen E."/>
            <person name="Andreopoulos B."/>
            <person name="Lu D."/>
            <person name="Skrede I."/>
            <person name="Drula E."/>
            <person name="Henrissat B."/>
            <person name="Morin E."/>
            <person name="Kohler A."/>
            <person name="Barry K."/>
            <person name="LaButti K."/>
            <person name="Morin E."/>
            <person name="Salamov A."/>
            <person name="Lipzen A."/>
            <person name="Mereny Z."/>
            <person name="Hegedus B."/>
            <person name="Baldrian P."/>
            <person name="Stursova M."/>
            <person name="Weitz H."/>
            <person name="Taylor A."/>
            <person name="Grigoriev I.V."/>
            <person name="Nagy L.G."/>
            <person name="Martin F."/>
            <person name="Kauserud H."/>
        </authorList>
    </citation>
    <scope>NUCLEOTIDE SEQUENCE</scope>
    <source>
        <strain evidence="1">CBHHK002</strain>
    </source>
</reference>
<evidence type="ECO:0000313" key="1">
    <source>
        <dbReference type="EMBL" id="KAJ7366251.1"/>
    </source>
</evidence>
<name>A0AAD7AQN5_9AGAR</name>
<proteinExistence type="predicted"/>
<dbReference type="AlphaFoldDB" id="A0AAD7AQN5"/>
<keyword evidence="2" id="KW-1185">Reference proteome</keyword>
<dbReference type="InterPro" id="IPR011008">
    <property type="entry name" value="Dimeric_a/b-barrel"/>
</dbReference>
<protein>
    <submittedName>
        <fullName evidence="1">Uncharacterized protein</fullName>
    </submittedName>
</protein>